<dbReference type="EMBL" id="NMUH01002142">
    <property type="protein sequence ID" value="MQL98104.1"/>
    <property type="molecule type" value="Genomic_DNA"/>
</dbReference>
<dbReference type="InterPro" id="IPR020103">
    <property type="entry name" value="PsdUridine_synth_cat_dom_sf"/>
</dbReference>
<dbReference type="GO" id="GO:0009982">
    <property type="term" value="F:pseudouridine synthase activity"/>
    <property type="evidence" value="ECO:0007669"/>
    <property type="project" value="InterPro"/>
</dbReference>
<dbReference type="AlphaFoldDB" id="A0A843VYZ5"/>
<evidence type="ECO:0000256" key="1">
    <source>
        <dbReference type="ARBA" id="ARBA00023235"/>
    </source>
</evidence>
<dbReference type="GO" id="GO:0031119">
    <property type="term" value="P:tRNA pseudouridine synthesis"/>
    <property type="evidence" value="ECO:0007669"/>
    <property type="project" value="TreeGrafter"/>
</dbReference>
<dbReference type="SUPFAM" id="SSF55120">
    <property type="entry name" value="Pseudouridine synthase"/>
    <property type="match status" value="1"/>
</dbReference>
<dbReference type="Gene3D" id="3.30.70.580">
    <property type="entry name" value="Pseudouridine synthase I, catalytic domain, N-terminal subdomain"/>
    <property type="match status" value="1"/>
</dbReference>
<protein>
    <recommendedName>
        <fullName evidence="5">tRNA pseudouridine synthase</fullName>
    </recommendedName>
</protein>
<dbReference type="Proteomes" id="UP000652761">
    <property type="component" value="Unassembled WGS sequence"/>
</dbReference>
<evidence type="ECO:0000313" key="3">
    <source>
        <dbReference type="EMBL" id="MQL98104.1"/>
    </source>
</evidence>
<dbReference type="OrthoDB" id="271910at2759"/>
<keyword evidence="1" id="KW-0413">Isomerase</keyword>
<dbReference type="PANTHER" id="PTHR11142">
    <property type="entry name" value="PSEUDOURIDYLATE SYNTHASE"/>
    <property type="match status" value="1"/>
</dbReference>
<reference evidence="3" key="1">
    <citation type="submission" date="2017-07" db="EMBL/GenBank/DDBJ databases">
        <title>Taro Niue Genome Assembly and Annotation.</title>
        <authorList>
            <person name="Atibalentja N."/>
            <person name="Keating K."/>
            <person name="Fields C.J."/>
        </authorList>
    </citation>
    <scope>NUCLEOTIDE SEQUENCE</scope>
    <source>
        <strain evidence="3">Niue_2</strain>
        <tissue evidence="3">Leaf</tissue>
    </source>
</reference>
<proteinExistence type="predicted"/>
<dbReference type="InterPro" id="IPR020094">
    <property type="entry name" value="TruA/RsuA/RluB/E/F_N"/>
</dbReference>
<accession>A0A843VYZ5</accession>
<evidence type="ECO:0000313" key="4">
    <source>
        <dbReference type="Proteomes" id="UP000652761"/>
    </source>
</evidence>
<keyword evidence="4" id="KW-1185">Reference proteome</keyword>
<evidence type="ECO:0000256" key="2">
    <source>
        <dbReference type="SAM" id="MobiDB-lite"/>
    </source>
</evidence>
<gene>
    <name evidence="3" type="ORF">Taro_030798</name>
</gene>
<feature type="region of interest" description="Disordered" evidence="2">
    <location>
        <begin position="206"/>
        <end position="230"/>
    </location>
</feature>
<comment type="caution">
    <text evidence="3">The sequence shown here is derived from an EMBL/GenBank/DDBJ whole genome shotgun (WGS) entry which is preliminary data.</text>
</comment>
<dbReference type="GO" id="GO:0003723">
    <property type="term" value="F:RNA binding"/>
    <property type="evidence" value="ECO:0007669"/>
    <property type="project" value="InterPro"/>
</dbReference>
<dbReference type="PANTHER" id="PTHR11142:SF10">
    <property type="entry name" value="TRNA PSEUDOURIDINE SYNTHASE"/>
    <property type="match status" value="1"/>
</dbReference>
<organism evidence="3 4">
    <name type="scientific">Colocasia esculenta</name>
    <name type="common">Wild taro</name>
    <name type="synonym">Arum esculentum</name>
    <dbReference type="NCBI Taxonomy" id="4460"/>
    <lineage>
        <taxon>Eukaryota</taxon>
        <taxon>Viridiplantae</taxon>
        <taxon>Streptophyta</taxon>
        <taxon>Embryophyta</taxon>
        <taxon>Tracheophyta</taxon>
        <taxon>Spermatophyta</taxon>
        <taxon>Magnoliopsida</taxon>
        <taxon>Liliopsida</taxon>
        <taxon>Araceae</taxon>
        <taxon>Aroideae</taxon>
        <taxon>Colocasieae</taxon>
        <taxon>Colocasia</taxon>
    </lineage>
</organism>
<evidence type="ECO:0008006" key="5">
    <source>
        <dbReference type="Google" id="ProtNLM"/>
    </source>
</evidence>
<dbReference type="InterPro" id="IPR001406">
    <property type="entry name" value="PsdUridine_synth_TruA"/>
</dbReference>
<name>A0A843VYZ5_COLES</name>
<sequence length="351" mass="38095">MKVVGQPTSCKTSQFMAYSAAEAITIFDSLVWAIEIGQLVTIFSDALTIVNAINSSAVVVWSEGRNRRITLQLFANPRSPVLRVPYSVVVTGTAATLICHYGLPVSEAARWKAATQPRRRIALTRRPMSTTTIPTPAATSGGPRDLSGRESYQYMYRRPWQTVSDFYTQLVLGNSSLLSLFSGPTTATLATGAAAYESDDFDVPATASGGGHGDEGCETSGSAIPGLSKQRTGRWARTTFKIVVSYHGGSFDGWQKQPGLNTVQGVVEKALGRFVDEKKAQQLKERSLPVEGCTVVAGRTDKGVTALQQVCSFCKLVEKCSRYCYHVVVHLQRKRRLSVPVSAPALYIDLC</sequence>